<dbReference type="InterPro" id="IPR013096">
    <property type="entry name" value="Cupin_2"/>
</dbReference>
<reference evidence="3" key="2">
    <citation type="submission" date="2021-04" db="EMBL/GenBank/DDBJ databases">
        <authorList>
            <person name="Liu J."/>
        </authorList>
    </citation>
    <scope>NUCLEOTIDE SEQUENCE</scope>
    <source>
        <strain evidence="3">BAD-6</strain>
    </source>
</reference>
<dbReference type="InterPro" id="IPR051610">
    <property type="entry name" value="GPI/OXD"/>
</dbReference>
<dbReference type="PANTHER" id="PTHR35848:SF6">
    <property type="entry name" value="CUPIN TYPE-2 DOMAIN-CONTAINING PROTEIN"/>
    <property type="match status" value="1"/>
</dbReference>
<dbReference type="AlphaFoldDB" id="A0A8J8B1Z3"/>
<dbReference type="InterPro" id="IPR011051">
    <property type="entry name" value="RmlC_Cupin_sf"/>
</dbReference>
<organism evidence="3 4">
    <name type="scientific">Sinanaerobacter chloroacetimidivorans</name>
    <dbReference type="NCBI Taxonomy" id="2818044"/>
    <lineage>
        <taxon>Bacteria</taxon>
        <taxon>Bacillati</taxon>
        <taxon>Bacillota</taxon>
        <taxon>Clostridia</taxon>
        <taxon>Peptostreptococcales</taxon>
        <taxon>Anaerovoracaceae</taxon>
        <taxon>Sinanaerobacter</taxon>
    </lineage>
</organism>
<dbReference type="Pfam" id="PF07883">
    <property type="entry name" value="Cupin_2"/>
    <property type="match status" value="2"/>
</dbReference>
<feature type="domain" description="Cupin type-2" evidence="2">
    <location>
        <begin position="162"/>
        <end position="230"/>
    </location>
</feature>
<dbReference type="PANTHER" id="PTHR35848">
    <property type="entry name" value="OXALATE-BINDING PROTEIN"/>
    <property type="match status" value="1"/>
</dbReference>
<keyword evidence="4" id="KW-1185">Reference proteome</keyword>
<evidence type="ECO:0000259" key="2">
    <source>
        <dbReference type="Pfam" id="PF07883"/>
    </source>
</evidence>
<accession>A0A8J8B1Z3</accession>
<dbReference type="Proteomes" id="UP000675664">
    <property type="component" value="Unassembled WGS sequence"/>
</dbReference>
<evidence type="ECO:0000313" key="4">
    <source>
        <dbReference type="Proteomes" id="UP000675664"/>
    </source>
</evidence>
<dbReference type="EMBL" id="JAGSND010000011">
    <property type="protein sequence ID" value="MBR0599228.1"/>
    <property type="molecule type" value="Genomic_DNA"/>
</dbReference>
<dbReference type="RefSeq" id="WP_227019361.1">
    <property type="nucleotide sequence ID" value="NZ_JAGSND010000011.1"/>
</dbReference>
<comment type="caution">
    <text evidence="3">The sequence shown here is derived from an EMBL/GenBank/DDBJ whole genome shotgun (WGS) entry which is preliminary data.</text>
</comment>
<evidence type="ECO:0000256" key="1">
    <source>
        <dbReference type="ARBA" id="ARBA00022723"/>
    </source>
</evidence>
<dbReference type="GO" id="GO:0046872">
    <property type="term" value="F:metal ion binding"/>
    <property type="evidence" value="ECO:0007669"/>
    <property type="project" value="UniProtKB-KW"/>
</dbReference>
<dbReference type="InterPro" id="IPR014710">
    <property type="entry name" value="RmlC-like_jellyroll"/>
</dbReference>
<dbReference type="SUPFAM" id="SSF51182">
    <property type="entry name" value="RmlC-like cupins"/>
    <property type="match status" value="1"/>
</dbReference>
<protein>
    <submittedName>
        <fullName evidence="3">Cupin domain-containing protein</fullName>
    </submittedName>
</protein>
<feature type="domain" description="Cupin type-2" evidence="2">
    <location>
        <begin position="47"/>
        <end position="111"/>
    </location>
</feature>
<keyword evidence="1" id="KW-0479">Metal-binding</keyword>
<proteinExistence type="predicted"/>
<sequence>MAKAYVKNVYDCPAAQPARHLNAHAWCMANPVMMDSDSFNFFSICEIRFGGAAILDNHKNADHCYFILSGKGYSIINGKRYEYKPGDVMWIPGNSDHEMYPIGIETLRFLVTLTPKDFNQTEPFIRNIKEVSPVVPPKHNNSVAYPIVTPKNGGSNTIEFNVTEIRPGGYSEQDVNEDADRICFMISGSGYALCDGERLDFGPNDALYIPKGAKHEIYVEGEETLRMAVTYGPVRMAMRG</sequence>
<reference evidence="3" key="1">
    <citation type="submission" date="2021-04" db="EMBL/GenBank/DDBJ databases">
        <title>Sinoanaerobacter chloroacetimidivorans sp. nov., an obligate anaerobic bacterium isolated from anaerobic sludge.</title>
        <authorList>
            <person name="Bao Y."/>
        </authorList>
    </citation>
    <scope>NUCLEOTIDE SEQUENCE</scope>
    <source>
        <strain evidence="3">BAD-6</strain>
    </source>
</reference>
<name>A0A8J8B1Z3_9FIRM</name>
<evidence type="ECO:0000313" key="3">
    <source>
        <dbReference type="EMBL" id="MBR0599228.1"/>
    </source>
</evidence>
<dbReference type="Gene3D" id="2.60.120.10">
    <property type="entry name" value="Jelly Rolls"/>
    <property type="match status" value="2"/>
</dbReference>
<gene>
    <name evidence="3" type="ORF">KCX82_15160</name>
</gene>